<name>A0A1W2G6G6_REIFA</name>
<dbReference type="STRING" id="692418.SAMN04488029_0370"/>
<dbReference type="EMBL" id="FWYF01000001">
    <property type="protein sequence ID" value="SMD32032.1"/>
    <property type="molecule type" value="Genomic_DNA"/>
</dbReference>
<dbReference type="Proteomes" id="UP000192472">
    <property type="component" value="Unassembled WGS sequence"/>
</dbReference>
<evidence type="ECO:0000256" key="4">
    <source>
        <dbReference type="ARBA" id="ARBA00023163"/>
    </source>
</evidence>
<evidence type="ECO:0000313" key="7">
    <source>
        <dbReference type="EMBL" id="SMD32032.1"/>
    </source>
</evidence>
<dbReference type="SUPFAM" id="SSF88659">
    <property type="entry name" value="Sigma3 and sigma4 domains of RNA polymerase sigma factors"/>
    <property type="match status" value="1"/>
</dbReference>
<dbReference type="InterPro" id="IPR013324">
    <property type="entry name" value="RNA_pol_sigma_r3/r4-like"/>
</dbReference>
<evidence type="ECO:0000259" key="5">
    <source>
        <dbReference type="Pfam" id="PF04542"/>
    </source>
</evidence>
<dbReference type="InterPro" id="IPR013249">
    <property type="entry name" value="RNA_pol_sigma70_r4_t2"/>
</dbReference>
<dbReference type="GO" id="GO:0016987">
    <property type="term" value="F:sigma factor activity"/>
    <property type="evidence" value="ECO:0007669"/>
    <property type="project" value="UniProtKB-KW"/>
</dbReference>
<dbReference type="InterPro" id="IPR007627">
    <property type="entry name" value="RNA_pol_sigma70_r2"/>
</dbReference>
<dbReference type="Gene3D" id="1.10.10.10">
    <property type="entry name" value="Winged helix-like DNA-binding domain superfamily/Winged helix DNA-binding domain"/>
    <property type="match status" value="1"/>
</dbReference>
<feature type="domain" description="RNA polymerase sigma factor 70 region 4 type 2" evidence="6">
    <location>
        <begin position="135"/>
        <end position="186"/>
    </location>
</feature>
<evidence type="ECO:0000256" key="3">
    <source>
        <dbReference type="ARBA" id="ARBA00023082"/>
    </source>
</evidence>
<keyword evidence="2" id="KW-0805">Transcription regulation</keyword>
<reference evidence="7 8" key="1">
    <citation type="submission" date="2017-04" db="EMBL/GenBank/DDBJ databases">
        <authorList>
            <person name="Afonso C.L."/>
            <person name="Miller P.J."/>
            <person name="Scott M.A."/>
            <person name="Spackman E."/>
            <person name="Goraichik I."/>
            <person name="Dimitrov K.M."/>
            <person name="Suarez D.L."/>
            <person name="Swayne D.E."/>
        </authorList>
    </citation>
    <scope>NUCLEOTIDE SEQUENCE [LARGE SCALE GENOMIC DNA]</scope>
    <source>
        <strain evidence="7 8">DSM 26133</strain>
    </source>
</reference>
<dbReference type="Pfam" id="PF08281">
    <property type="entry name" value="Sigma70_r4_2"/>
    <property type="match status" value="1"/>
</dbReference>
<dbReference type="InterPro" id="IPR014284">
    <property type="entry name" value="RNA_pol_sigma-70_dom"/>
</dbReference>
<evidence type="ECO:0000256" key="2">
    <source>
        <dbReference type="ARBA" id="ARBA00023015"/>
    </source>
</evidence>
<dbReference type="GO" id="GO:0006352">
    <property type="term" value="P:DNA-templated transcription initiation"/>
    <property type="evidence" value="ECO:0007669"/>
    <property type="project" value="InterPro"/>
</dbReference>
<protein>
    <submittedName>
        <fullName evidence="7">RNA polymerase sigma-70 factor, ECF subfamily</fullName>
    </submittedName>
</protein>
<organism evidence="7 8">
    <name type="scientific">Reichenbachiella faecimaris</name>
    <dbReference type="NCBI Taxonomy" id="692418"/>
    <lineage>
        <taxon>Bacteria</taxon>
        <taxon>Pseudomonadati</taxon>
        <taxon>Bacteroidota</taxon>
        <taxon>Cytophagia</taxon>
        <taxon>Cytophagales</taxon>
        <taxon>Reichenbachiellaceae</taxon>
        <taxon>Reichenbachiella</taxon>
    </lineage>
</organism>
<keyword evidence="8" id="KW-1185">Reference proteome</keyword>
<proteinExistence type="inferred from homology"/>
<dbReference type="PANTHER" id="PTHR43133:SF51">
    <property type="entry name" value="RNA POLYMERASE SIGMA FACTOR"/>
    <property type="match status" value="1"/>
</dbReference>
<dbReference type="SUPFAM" id="SSF88946">
    <property type="entry name" value="Sigma2 domain of RNA polymerase sigma factors"/>
    <property type="match status" value="1"/>
</dbReference>
<dbReference type="PANTHER" id="PTHR43133">
    <property type="entry name" value="RNA POLYMERASE ECF-TYPE SIGMA FACTO"/>
    <property type="match status" value="1"/>
</dbReference>
<evidence type="ECO:0000256" key="1">
    <source>
        <dbReference type="ARBA" id="ARBA00010641"/>
    </source>
</evidence>
<feature type="domain" description="RNA polymerase sigma-70 region 2" evidence="5">
    <location>
        <begin position="32"/>
        <end position="93"/>
    </location>
</feature>
<dbReference type="InterPro" id="IPR036388">
    <property type="entry name" value="WH-like_DNA-bd_sf"/>
</dbReference>
<sequence>MSTATLLDIAMNHSENIIDRAKLGDKGAFNKLVSLWHKRIYNFSLKYFNDHDLATEATQKTFIKVFDHLGQLKEVEKFKSWIYVIALNQCREEDRKFGRLSKMFVSSDEVSEVKYKQEQTSSPESDYVKTEMSDIVTAAINELGEEQKAVLIMKEYEGLKFREIAEVLNVSENTVKSRLYYGLSHLKKILEKSRAFNESYHDGK</sequence>
<dbReference type="NCBIfam" id="TIGR02937">
    <property type="entry name" value="sigma70-ECF"/>
    <property type="match status" value="1"/>
</dbReference>
<dbReference type="GO" id="GO:0003677">
    <property type="term" value="F:DNA binding"/>
    <property type="evidence" value="ECO:0007669"/>
    <property type="project" value="InterPro"/>
</dbReference>
<dbReference type="Gene3D" id="1.10.1740.10">
    <property type="match status" value="1"/>
</dbReference>
<dbReference type="OrthoDB" id="9780326at2"/>
<dbReference type="CDD" id="cd06171">
    <property type="entry name" value="Sigma70_r4"/>
    <property type="match status" value="1"/>
</dbReference>
<evidence type="ECO:0000259" key="6">
    <source>
        <dbReference type="Pfam" id="PF08281"/>
    </source>
</evidence>
<comment type="similarity">
    <text evidence="1">Belongs to the sigma-70 factor family. ECF subfamily.</text>
</comment>
<keyword evidence="4" id="KW-0804">Transcription</keyword>
<dbReference type="Pfam" id="PF04542">
    <property type="entry name" value="Sigma70_r2"/>
    <property type="match status" value="1"/>
</dbReference>
<keyword evidence="3" id="KW-0731">Sigma factor</keyword>
<dbReference type="AlphaFoldDB" id="A0A1W2G6G6"/>
<dbReference type="RefSeq" id="WP_084370716.1">
    <property type="nucleotide sequence ID" value="NZ_FWYF01000001.1"/>
</dbReference>
<accession>A0A1W2G6G6</accession>
<dbReference type="InterPro" id="IPR039425">
    <property type="entry name" value="RNA_pol_sigma-70-like"/>
</dbReference>
<gene>
    <name evidence="7" type="ORF">SAMN04488029_0370</name>
</gene>
<evidence type="ECO:0000313" key="8">
    <source>
        <dbReference type="Proteomes" id="UP000192472"/>
    </source>
</evidence>
<dbReference type="InterPro" id="IPR013325">
    <property type="entry name" value="RNA_pol_sigma_r2"/>
</dbReference>